<dbReference type="EMBL" id="BDDD01004053">
    <property type="protein sequence ID" value="GAV86793.1"/>
    <property type="molecule type" value="Genomic_DNA"/>
</dbReference>
<evidence type="ECO:0000313" key="2">
    <source>
        <dbReference type="EMBL" id="GAV92627.1"/>
    </source>
</evidence>
<dbReference type="OrthoDB" id="1923695at2759"/>
<dbReference type="EMBL" id="BDDD01010845">
    <property type="protein sequence ID" value="GAV92627.1"/>
    <property type="molecule type" value="Genomic_DNA"/>
</dbReference>
<gene>
    <name evidence="1" type="ORF">CFOL_v3_30219</name>
    <name evidence="2" type="ORF">CFOL_v3_36005</name>
</gene>
<evidence type="ECO:0000313" key="3">
    <source>
        <dbReference type="Proteomes" id="UP000187406"/>
    </source>
</evidence>
<keyword evidence="3" id="KW-1185">Reference proteome</keyword>
<proteinExistence type="predicted"/>
<name>A0A1Q3DJE5_CEPFO</name>
<organism evidence="2 3">
    <name type="scientific">Cephalotus follicularis</name>
    <name type="common">Albany pitcher plant</name>
    <dbReference type="NCBI Taxonomy" id="3775"/>
    <lineage>
        <taxon>Eukaryota</taxon>
        <taxon>Viridiplantae</taxon>
        <taxon>Streptophyta</taxon>
        <taxon>Embryophyta</taxon>
        <taxon>Tracheophyta</taxon>
        <taxon>Spermatophyta</taxon>
        <taxon>Magnoliopsida</taxon>
        <taxon>eudicotyledons</taxon>
        <taxon>Gunneridae</taxon>
        <taxon>Pentapetalae</taxon>
        <taxon>rosids</taxon>
        <taxon>fabids</taxon>
        <taxon>Oxalidales</taxon>
        <taxon>Cephalotaceae</taxon>
        <taxon>Cephalotus</taxon>
    </lineage>
</organism>
<accession>A0A1Q3DJE5</accession>
<dbReference type="Proteomes" id="UP000187406">
    <property type="component" value="Unassembled WGS sequence"/>
</dbReference>
<reference evidence="2" key="2">
    <citation type="journal article" date="2017" name="Nat. Ecol. Evol.">
        <title>Genome of the pitcher plant Cephalotus reveals genetic changes associated with carnivory.</title>
        <authorList>
            <person name="Fukushima K."/>
            <person name="Fang X."/>
            <person name="Alvarez-Ponce D."/>
            <person name="Cai H."/>
            <person name="Carretero-Paulet L."/>
            <person name="Chen C."/>
            <person name="Chang T."/>
            <person name="Farr K.M."/>
            <person name="Fujita T."/>
            <person name="Hiwatashi Y."/>
            <person name="Hoshi Y."/>
            <person name="Imai T."/>
            <person name="Kasahara M."/>
            <person name="Librado P."/>
            <person name="Mao L."/>
            <person name="Mori H."/>
            <person name="Nishiyama T."/>
            <person name="Nozawa M."/>
            <person name="Palfalvi G."/>
            <person name="Pollard S.T."/>
            <person name="Rozas J."/>
            <person name="Sanchez-Gracia A."/>
            <person name="Sankoff D."/>
            <person name="Shibata T.F."/>
            <person name="Shigenobu S."/>
            <person name="Sumikawa N."/>
            <person name="Uzawa T."/>
            <person name="Xie M."/>
            <person name="Zheng C."/>
            <person name="Pollock D.D."/>
            <person name="Albert V.A."/>
            <person name="Li S."/>
            <person name="Hasebe M."/>
        </authorList>
    </citation>
    <scope>NUCLEOTIDE SEQUENCE</scope>
    <source>
        <strain evidence="2">St1</strain>
    </source>
</reference>
<reference evidence="3" key="1">
    <citation type="submission" date="2016-04" db="EMBL/GenBank/DDBJ databases">
        <title>Cephalotus genome sequencing.</title>
        <authorList>
            <person name="Fukushima K."/>
            <person name="Hasebe M."/>
            <person name="Fang X."/>
        </authorList>
    </citation>
    <scope>NUCLEOTIDE SEQUENCE [LARGE SCALE GENOMIC DNA]</scope>
    <source>
        <strain evidence="3">cv. St1</strain>
    </source>
</reference>
<evidence type="ECO:0000313" key="1">
    <source>
        <dbReference type="EMBL" id="GAV86793.1"/>
    </source>
</evidence>
<protein>
    <submittedName>
        <fullName evidence="2">Uncharacterized protein</fullName>
    </submittedName>
</protein>
<dbReference type="AlphaFoldDB" id="A0A1Q3DJE5"/>
<comment type="caution">
    <text evidence="2">The sequence shown here is derived from an EMBL/GenBank/DDBJ whole genome shotgun (WGS) entry which is preliminary data.</text>
</comment>
<sequence>MLTFGNVSNASIRVIPNGLDCCDVEFESVESRRRAIASGQFSVKNFYLSISRLHVLHTVTIRIKNICSVTPDSAIHSMCMSCGPLEGFSRTKDDIVDALFRVKDNSDEQCILKMLNNTTMDDCKWSAILELKESTPVVVTDSNRNDSRCQLGYQIGSQIDDLKRQLNVKRVQLQDLEYLHHALVHLQLQPDLQ</sequence>